<dbReference type="CDD" id="cd01129">
    <property type="entry name" value="PulE-GspE-like"/>
    <property type="match status" value="1"/>
</dbReference>
<dbReference type="Gene3D" id="3.40.50.300">
    <property type="entry name" value="P-loop containing nucleotide triphosphate hydrolases"/>
    <property type="match status" value="1"/>
</dbReference>
<evidence type="ECO:0000259" key="4">
    <source>
        <dbReference type="Pfam" id="PF00437"/>
    </source>
</evidence>
<comment type="caution">
    <text evidence="6">The sequence shown here is derived from an EMBL/GenBank/DDBJ whole genome shotgun (WGS) entry which is preliminary data.</text>
</comment>
<dbReference type="SUPFAM" id="SSF52540">
    <property type="entry name" value="P-loop containing nucleoside triphosphate hydrolases"/>
    <property type="match status" value="1"/>
</dbReference>
<organism evidence="6 7">
    <name type="scientific">candidate division WWE3 bacterium RIFCSPLOWO2_01_FULL_42_11</name>
    <dbReference type="NCBI Taxonomy" id="1802627"/>
    <lineage>
        <taxon>Bacteria</taxon>
        <taxon>Katanobacteria</taxon>
    </lineage>
</organism>
<dbReference type="InterPro" id="IPR001482">
    <property type="entry name" value="T2SS/T4SS_dom"/>
</dbReference>
<name>A0A1F4VR39_UNCKA</name>
<dbReference type="AlphaFoldDB" id="A0A1F4VR39"/>
<accession>A0A1F4VR39</accession>
<comment type="similarity">
    <text evidence="1">Belongs to the GSP E family.</text>
</comment>
<evidence type="ECO:0000313" key="7">
    <source>
        <dbReference type="Proteomes" id="UP000178964"/>
    </source>
</evidence>
<dbReference type="Pfam" id="PF00437">
    <property type="entry name" value="T2SSE"/>
    <property type="match status" value="1"/>
</dbReference>
<protein>
    <recommendedName>
        <fullName evidence="8">AAA+ ATPase domain-containing protein</fullName>
    </recommendedName>
</protein>
<gene>
    <name evidence="6" type="ORF">A3A70_01665</name>
</gene>
<dbReference type="SUPFAM" id="SSF160246">
    <property type="entry name" value="EspE N-terminal domain-like"/>
    <property type="match status" value="1"/>
</dbReference>
<evidence type="ECO:0000313" key="6">
    <source>
        <dbReference type="EMBL" id="OGC59664.1"/>
    </source>
</evidence>
<dbReference type="GO" id="GO:0016887">
    <property type="term" value="F:ATP hydrolysis activity"/>
    <property type="evidence" value="ECO:0007669"/>
    <property type="project" value="TreeGrafter"/>
</dbReference>
<evidence type="ECO:0000256" key="1">
    <source>
        <dbReference type="ARBA" id="ARBA00006611"/>
    </source>
</evidence>
<feature type="domain" description="Bacterial type II secretion system protein E" evidence="4">
    <location>
        <begin position="183"/>
        <end position="570"/>
    </location>
</feature>
<dbReference type="InterPro" id="IPR027417">
    <property type="entry name" value="P-loop_NTPase"/>
</dbReference>
<dbReference type="InterPro" id="IPR007831">
    <property type="entry name" value="T2SS_GspE_N"/>
</dbReference>
<dbReference type="PANTHER" id="PTHR30258">
    <property type="entry name" value="TYPE II SECRETION SYSTEM PROTEIN GSPE-RELATED"/>
    <property type="match status" value="1"/>
</dbReference>
<reference evidence="6 7" key="1">
    <citation type="journal article" date="2016" name="Nat. Commun.">
        <title>Thousands of microbial genomes shed light on interconnected biogeochemical processes in an aquifer system.</title>
        <authorList>
            <person name="Anantharaman K."/>
            <person name="Brown C.T."/>
            <person name="Hug L.A."/>
            <person name="Sharon I."/>
            <person name="Castelle C.J."/>
            <person name="Probst A.J."/>
            <person name="Thomas B.C."/>
            <person name="Singh A."/>
            <person name="Wilkins M.J."/>
            <person name="Karaoz U."/>
            <person name="Brodie E.L."/>
            <person name="Williams K.H."/>
            <person name="Hubbard S.S."/>
            <person name="Banfield J.F."/>
        </authorList>
    </citation>
    <scope>NUCLEOTIDE SEQUENCE [LARGE SCALE GENOMIC DNA]</scope>
</reference>
<keyword evidence="2" id="KW-0547">Nucleotide-binding</keyword>
<dbReference type="Proteomes" id="UP000178964">
    <property type="component" value="Unassembled WGS sequence"/>
</dbReference>
<dbReference type="FunFam" id="3.40.50.300:FF:000398">
    <property type="entry name" value="Type IV pilus assembly ATPase PilB"/>
    <property type="match status" value="1"/>
</dbReference>
<evidence type="ECO:0000259" key="5">
    <source>
        <dbReference type="Pfam" id="PF05157"/>
    </source>
</evidence>
<evidence type="ECO:0000256" key="3">
    <source>
        <dbReference type="ARBA" id="ARBA00022840"/>
    </source>
</evidence>
<dbReference type="STRING" id="1802627.A3A70_01665"/>
<evidence type="ECO:0000256" key="2">
    <source>
        <dbReference type="ARBA" id="ARBA00022741"/>
    </source>
</evidence>
<proteinExistence type="inferred from homology"/>
<dbReference type="GO" id="GO:0005886">
    <property type="term" value="C:plasma membrane"/>
    <property type="evidence" value="ECO:0007669"/>
    <property type="project" value="TreeGrafter"/>
</dbReference>
<dbReference type="InterPro" id="IPR037257">
    <property type="entry name" value="T2SS_E_N_sf"/>
</dbReference>
<dbReference type="Pfam" id="PF05157">
    <property type="entry name" value="MshEN"/>
    <property type="match status" value="1"/>
</dbReference>
<feature type="domain" description="Type II secretion system protein GspE N-terminal" evidence="5">
    <location>
        <begin position="61"/>
        <end position="143"/>
    </location>
</feature>
<dbReference type="FunFam" id="3.30.450.90:FF:000001">
    <property type="entry name" value="Type II secretion system ATPase GspE"/>
    <property type="match status" value="1"/>
</dbReference>
<keyword evidence="3" id="KW-0067">ATP-binding</keyword>
<evidence type="ECO:0008006" key="8">
    <source>
        <dbReference type="Google" id="ProtNLM"/>
    </source>
</evidence>
<dbReference type="GO" id="GO:0005524">
    <property type="term" value="F:ATP binding"/>
    <property type="evidence" value="ECO:0007669"/>
    <property type="project" value="UniProtKB-KW"/>
</dbReference>
<dbReference type="Gene3D" id="3.30.450.90">
    <property type="match status" value="1"/>
</dbReference>
<dbReference type="PANTHER" id="PTHR30258:SF1">
    <property type="entry name" value="PROTEIN TRANSPORT PROTEIN HOFB HOMOLOG"/>
    <property type="match status" value="1"/>
</dbReference>
<sequence length="574" mass="62996">MGGPTNNNLETILKTRNLVSDQDLAAAKLEHINTGASLEDILIQRKVLDVGTLTKIKAEEFGIPFIDVNNLEIASYILDLIPETLAVKYQVLPFKEEGMDLDLAMADPLDLQTIAIIEKRATRRIKPFQADPSIIKLVIEQQYTKALGNEVTEALREVSADEEVGVTNIDAMMGTNLSTKNLEDAPVARIVGQILQYAIRTKASDIHIEPGEKQTRIRYRLDGVLVERLNLPGSIHENLVSRIKILSNLKIDEKRVPQDGRFKAQLGSTIIDLRISTLPTVYGEKVVMRLLEGTGKAIGINQLGLRGDGLRKFQANLDKTVGMILVTGPTGSGKTNTIAAALQTVNKPGVNIVTLEDPVEIRVPGTNQVQVNPQAGLTFASGLRSILRQDPNIIMVGEIRDFETAELAIHAALTGHLVFSTLHTKSAAAALPRLYDMHVEPFLLASTINMVIGQRLVRILCTACRKAHPVTDPEFKVISEHLGKFTPNNLKTIQIYEPVGCKVCNDSGFTGRTGIFEVMEMNSKLGESIVDRLPEQEIQIIAIQNGMTTMLQDGFMKVIAGETTIEEVLRVAED</sequence>
<dbReference type="Gene3D" id="3.30.300.160">
    <property type="entry name" value="Type II secretion system, protein E, N-terminal domain"/>
    <property type="match status" value="1"/>
</dbReference>
<dbReference type="EMBL" id="MEVK01000011">
    <property type="protein sequence ID" value="OGC59664.1"/>
    <property type="molecule type" value="Genomic_DNA"/>
</dbReference>